<dbReference type="SUPFAM" id="SSF56784">
    <property type="entry name" value="HAD-like"/>
    <property type="match status" value="1"/>
</dbReference>
<evidence type="ECO:0000313" key="1">
    <source>
        <dbReference type="EMBL" id="MBC8580501.1"/>
    </source>
</evidence>
<proteinExistence type="predicted"/>
<reference evidence="1" key="1">
    <citation type="submission" date="2020-08" db="EMBL/GenBank/DDBJ databases">
        <title>Genome public.</title>
        <authorList>
            <person name="Liu C."/>
            <person name="Sun Q."/>
        </authorList>
    </citation>
    <scope>NUCLEOTIDE SEQUENCE</scope>
    <source>
        <strain evidence="1">NSJ-12</strain>
    </source>
</reference>
<dbReference type="EMBL" id="JACRSY010000022">
    <property type="protein sequence ID" value="MBC8580501.1"/>
    <property type="molecule type" value="Genomic_DNA"/>
</dbReference>
<gene>
    <name evidence="1" type="ORF">H8718_13275</name>
</gene>
<name>A0A926EIW8_9FIRM</name>
<dbReference type="RefSeq" id="WP_249333274.1">
    <property type="nucleotide sequence ID" value="NZ_JACRSY010000022.1"/>
</dbReference>
<comment type="caution">
    <text evidence="1">The sequence shown here is derived from an EMBL/GenBank/DDBJ whole genome shotgun (WGS) entry which is preliminary data.</text>
</comment>
<dbReference type="InterPro" id="IPR023214">
    <property type="entry name" value="HAD_sf"/>
</dbReference>
<keyword evidence="1" id="KW-0378">Hydrolase</keyword>
<dbReference type="InterPro" id="IPR036412">
    <property type="entry name" value="HAD-like_sf"/>
</dbReference>
<sequence length="276" mass="31876">MDNIKVIICDLDGTLYQDRQYYKRFISHLLKESVFEEFEALIQAKADAIIEGKDKFLLGHLYDRTMDLTGKTLEERLDIEPIVNIDGHFENYLDRKYGFIGDGWSIVFMLASQLGIAKEVVDRAFAKVREEMLMPEYAIEVNEQLVQVLGELAKYTEGMYMMTNTARPEAIDFTKYINLEDKFNIIHYGADKPFGLMEHLPGILKNHHIEGSEILAIGDHGYNDLYPVKAIGGHTILTSPYDIHDHVDWSVRVHTLEQLREQLEEVLVYCKKRESA</sequence>
<protein>
    <submittedName>
        <fullName evidence="1">HAD hydrolase-like protein</fullName>
    </submittedName>
</protein>
<dbReference type="GO" id="GO:0016787">
    <property type="term" value="F:hydrolase activity"/>
    <property type="evidence" value="ECO:0007669"/>
    <property type="project" value="UniProtKB-KW"/>
</dbReference>
<accession>A0A926EIW8</accession>
<organism evidence="1 2">
    <name type="scientific">Zhenhengia yiwuensis</name>
    <dbReference type="NCBI Taxonomy" id="2763666"/>
    <lineage>
        <taxon>Bacteria</taxon>
        <taxon>Bacillati</taxon>
        <taxon>Bacillota</taxon>
        <taxon>Clostridia</taxon>
        <taxon>Lachnospirales</taxon>
        <taxon>Lachnospiraceae</taxon>
        <taxon>Zhenhengia</taxon>
    </lineage>
</organism>
<evidence type="ECO:0000313" key="2">
    <source>
        <dbReference type="Proteomes" id="UP000655830"/>
    </source>
</evidence>
<dbReference type="Proteomes" id="UP000655830">
    <property type="component" value="Unassembled WGS sequence"/>
</dbReference>
<dbReference type="Gene3D" id="3.40.50.1000">
    <property type="entry name" value="HAD superfamily/HAD-like"/>
    <property type="match status" value="1"/>
</dbReference>
<dbReference type="AlphaFoldDB" id="A0A926EIW8"/>
<keyword evidence="2" id="KW-1185">Reference proteome</keyword>